<reference evidence="1" key="1">
    <citation type="submission" date="2022-10" db="EMBL/GenBank/DDBJ databases">
        <title>The WGS of Solirubrobacter ginsenosidimutans DSM 21036.</title>
        <authorList>
            <person name="Jiang Z."/>
        </authorList>
    </citation>
    <scope>NUCLEOTIDE SEQUENCE</scope>
    <source>
        <strain evidence="1">DSM 21036</strain>
    </source>
</reference>
<gene>
    <name evidence="1" type="ORF">OM076_07785</name>
</gene>
<evidence type="ECO:0000313" key="1">
    <source>
        <dbReference type="EMBL" id="MDA0160158.1"/>
    </source>
</evidence>
<protein>
    <submittedName>
        <fullName evidence="1">Uncharacterized protein</fullName>
    </submittedName>
</protein>
<dbReference type="EMBL" id="JAPDOD010000004">
    <property type="protein sequence ID" value="MDA0160158.1"/>
    <property type="molecule type" value="Genomic_DNA"/>
</dbReference>
<organism evidence="1 2">
    <name type="scientific">Solirubrobacter ginsenosidimutans</name>
    <dbReference type="NCBI Taxonomy" id="490573"/>
    <lineage>
        <taxon>Bacteria</taxon>
        <taxon>Bacillati</taxon>
        <taxon>Actinomycetota</taxon>
        <taxon>Thermoleophilia</taxon>
        <taxon>Solirubrobacterales</taxon>
        <taxon>Solirubrobacteraceae</taxon>
        <taxon>Solirubrobacter</taxon>
    </lineage>
</organism>
<accession>A0A9X3MS11</accession>
<dbReference type="AlphaFoldDB" id="A0A9X3MS11"/>
<evidence type="ECO:0000313" key="2">
    <source>
        <dbReference type="Proteomes" id="UP001149140"/>
    </source>
</evidence>
<dbReference type="RefSeq" id="WP_270038926.1">
    <property type="nucleotide sequence ID" value="NZ_JAPDOD010000004.1"/>
</dbReference>
<sequence length="80" mass="9059">MPRFLIHHRHEPHECRVAFVAFRGHDSTLRHKAALASCAFGDHAIWWTVDAADEQEALALLPFFVAERSTVTRVISVVIP</sequence>
<comment type="caution">
    <text evidence="1">The sequence shown here is derived from an EMBL/GenBank/DDBJ whole genome shotgun (WGS) entry which is preliminary data.</text>
</comment>
<proteinExistence type="predicted"/>
<name>A0A9X3MS11_9ACTN</name>
<dbReference type="Proteomes" id="UP001149140">
    <property type="component" value="Unassembled WGS sequence"/>
</dbReference>
<keyword evidence="2" id="KW-1185">Reference proteome</keyword>